<organism evidence="2 3">
    <name type="scientific">Urochloa decumbens</name>
    <dbReference type="NCBI Taxonomy" id="240449"/>
    <lineage>
        <taxon>Eukaryota</taxon>
        <taxon>Viridiplantae</taxon>
        <taxon>Streptophyta</taxon>
        <taxon>Embryophyta</taxon>
        <taxon>Tracheophyta</taxon>
        <taxon>Spermatophyta</taxon>
        <taxon>Magnoliopsida</taxon>
        <taxon>Liliopsida</taxon>
        <taxon>Poales</taxon>
        <taxon>Poaceae</taxon>
        <taxon>PACMAD clade</taxon>
        <taxon>Panicoideae</taxon>
        <taxon>Panicodae</taxon>
        <taxon>Paniceae</taxon>
        <taxon>Melinidinae</taxon>
        <taxon>Urochloa</taxon>
    </lineage>
</organism>
<dbReference type="SUPFAM" id="SSF52047">
    <property type="entry name" value="RNI-like"/>
    <property type="match status" value="1"/>
</dbReference>
<evidence type="ECO:0000259" key="1">
    <source>
        <dbReference type="PROSITE" id="PS50181"/>
    </source>
</evidence>
<feature type="domain" description="F-box" evidence="1">
    <location>
        <begin position="7"/>
        <end position="54"/>
    </location>
</feature>
<keyword evidence="3" id="KW-1185">Reference proteome</keyword>
<evidence type="ECO:0000313" key="2">
    <source>
        <dbReference type="EMBL" id="CAL5003507.1"/>
    </source>
</evidence>
<dbReference type="InterPro" id="IPR001810">
    <property type="entry name" value="F-box_dom"/>
</dbReference>
<name>A0ABC9BS43_9POAL</name>
<evidence type="ECO:0000313" key="3">
    <source>
        <dbReference type="Proteomes" id="UP001497457"/>
    </source>
</evidence>
<dbReference type="Proteomes" id="UP001497457">
    <property type="component" value="Chromosome 26rd"/>
</dbReference>
<dbReference type="SUPFAM" id="SSF81383">
    <property type="entry name" value="F-box domain"/>
    <property type="match status" value="1"/>
</dbReference>
<dbReference type="Gene3D" id="1.20.1280.50">
    <property type="match status" value="1"/>
</dbReference>
<proteinExistence type="predicted"/>
<dbReference type="FunFam" id="1.20.1280.50:FF:000037">
    <property type="entry name" value="F-box protein SKIP19"/>
    <property type="match status" value="1"/>
</dbReference>
<dbReference type="AlphaFoldDB" id="A0ABC9BS43"/>
<dbReference type="Gene3D" id="3.80.10.10">
    <property type="entry name" value="Ribonuclease Inhibitor"/>
    <property type="match status" value="1"/>
</dbReference>
<dbReference type="PANTHER" id="PTHR38926:SF71">
    <property type="entry name" value="OS08G0194350 PROTEIN"/>
    <property type="match status" value="1"/>
</dbReference>
<dbReference type="Pfam" id="PF12937">
    <property type="entry name" value="F-box-like"/>
    <property type="match status" value="1"/>
</dbReference>
<dbReference type="InterPro" id="IPR036047">
    <property type="entry name" value="F-box-like_dom_sf"/>
</dbReference>
<reference evidence="3" key="1">
    <citation type="submission" date="2024-06" db="EMBL/GenBank/DDBJ databases">
        <authorList>
            <person name="Ryan C."/>
        </authorList>
    </citation>
    <scope>NUCLEOTIDE SEQUENCE [LARGE SCALE GENOMIC DNA]</scope>
</reference>
<protein>
    <recommendedName>
        <fullName evidence="1">F-box domain-containing protein</fullName>
    </recommendedName>
</protein>
<dbReference type="EMBL" id="OZ075136">
    <property type="protein sequence ID" value="CAL5003507.1"/>
    <property type="molecule type" value="Genomic_DNA"/>
</dbReference>
<sequence length="264" mass="29045">MAAGGDARDWSELPHDALSFVFNKLDIFDILMGAGLVCHSWLGAAEEPSLWKHLDMSSHNNVVREKCRSGETGVLCAMAKKAVDRSGGQLEVFVGEEFVDDDLLKYIGDRAPSLKVLRLTSCLHVLNEGFVEAIRKLPLLEELNLSTCKSIGGRATFNAVGKACVNLKQFILVKDFTVYGKFGDDEAYGIAAMHGLRSLKITCGEFNNKAMATILDRCPYLESLDLIQCYNVVMDGAMRAKCAGIKMLVDHSYTDIFPDGRLIL</sequence>
<dbReference type="PANTHER" id="PTHR38926">
    <property type="entry name" value="F-BOX DOMAIN CONTAINING PROTEIN, EXPRESSED"/>
    <property type="match status" value="1"/>
</dbReference>
<dbReference type="InterPro" id="IPR032675">
    <property type="entry name" value="LRR_dom_sf"/>
</dbReference>
<reference evidence="2 3" key="2">
    <citation type="submission" date="2024-10" db="EMBL/GenBank/DDBJ databases">
        <authorList>
            <person name="Ryan C."/>
        </authorList>
    </citation>
    <scope>NUCLEOTIDE SEQUENCE [LARGE SCALE GENOMIC DNA]</scope>
</reference>
<gene>
    <name evidence="2" type="ORF">URODEC1_LOCUS66443</name>
</gene>
<accession>A0ABC9BS43</accession>
<dbReference type="PROSITE" id="PS50181">
    <property type="entry name" value="FBOX"/>
    <property type="match status" value="1"/>
</dbReference>